<evidence type="ECO:0000256" key="4">
    <source>
        <dbReference type="ARBA" id="ARBA00023239"/>
    </source>
</evidence>
<dbReference type="InterPro" id="IPR001597">
    <property type="entry name" value="ArAA_b-elim_lyase/Thr_aldolase"/>
</dbReference>
<gene>
    <name evidence="6" type="primary">THA1</name>
    <name evidence="6" type="ORF">Anas_04158</name>
</gene>
<dbReference type="GO" id="GO:0006567">
    <property type="term" value="P:L-threonine catabolic process"/>
    <property type="evidence" value="ECO:0007669"/>
    <property type="project" value="TreeGrafter"/>
</dbReference>
<evidence type="ECO:0000256" key="2">
    <source>
        <dbReference type="ARBA" id="ARBA00006966"/>
    </source>
</evidence>
<dbReference type="GO" id="GO:0005829">
    <property type="term" value="C:cytosol"/>
    <property type="evidence" value="ECO:0007669"/>
    <property type="project" value="TreeGrafter"/>
</dbReference>
<dbReference type="EMBL" id="SEYY01020624">
    <property type="protein sequence ID" value="KAB7497158.1"/>
    <property type="molecule type" value="Genomic_DNA"/>
</dbReference>
<keyword evidence="4" id="KW-0456">Lyase</keyword>
<dbReference type="PANTHER" id="PTHR48097">
    <property type="entry name" value="L-THREONINE ALDOLASE-RELATED"/>
    <property type="match status" value="1"/>
</dbReference>
<dbReference type="SUPFAM" id="SSF53383">
    <property type="entry name" value="PLP-dependent transferases"/>
    <property type="match status" value="1"/>
</dbReference>
<protein>
    <submittedName>
        <fullName evidence="6">Putative low-specificity L-threonine aldolase 1</fullName>
    </submittedName>
</protein>
<evidence type="ECO:0000313" key="7">
    <source>
        <dbReference type="Proteomes" id="UP000326759"/>
    </source>
</evidence>
<dbReference type="InterPro" id="IPR015421">
    <property type="entry name" value="PyrdxlP-dep_Trfase_major"/>
</dbReference>
<evidence type="ECO:0000313" key="6">
    <source>
        <dbReference type="EMBL" id="KAB7497158.1"/>
    </source>
</evidence>
<dbReference type="OrthoDB" id="10261951at2759"/>
<dbReference type="Proteomes" id="UP000326759">
    <property type="component" value="Unassembled WGS sequence"/>
</dbReference>
<dbReference type="Gene3D" id="3.40.640.10">
    <property type="entry name" value="Type I PLP-dependent aspartate aminotransferase-like (Major domain)"/>
    <property type="match status" value="1"/>
</dbReference>
<dbReference type="Pfam" id="PF01212">
    <property type="entry name" value="Beta_elim_lyase"/>
    <property type="match status" value="1"/>
</dbReference>
<evidence type="ECO:0000256" key="3">
    <source>
        <dbReference type="ARBA" id="ARBA00022898"/>
    </source>
</evidence>
<dbReference type="GO" id="GO:0008732">
    <property type="term" value="F:L-allo-threonine aldolase activity"/>
    <property type="evidence" value="ECO:0007669"/>
    <property type="project" value="TreeGrafter"/>
</dbReference>
<evidence type="ECO:0000259" key="5">
    <source>
        <dbReference type="Pfam" id="PF01212"/>
    </source>
</evidence>
<evidence type="ECO:0000256" key="1">
    <source>
        <dbReference type="ARBA" id="ARBA00001933"/>
    </source>
</evidence>
<dbReference type="InterPro" id="IPR015424">
    <property type="entry name" value="PyrdxlP-dep_Trfase"/>
</dbReference>
<proteinExistence type="inferred from homology"/>
<dbReference type="PANTHER" id="PTHR48097:SF9">
    <property type="entry name" value="L-THREONINE ALDOLASE"/>
    <property type="match status" value="1"/>
</dbReference>
<comment type="similarity">
    <text evidence="2">Belongs to the threonine aldolase family.</text>
</comment>
<comment type="cofactor">
    <cofactor evidence="1">
        <name>pyridoxal 5'-phosphate</name>
        <dbReference type="ChEBI" id="CHEBI:597326"/>
    </cofactor>
</comment>
<dbReference type="AlphaFoldDB" id="A0A5N5STB9"/>
<dbReference type="InterPro" id="IPR023603">
    <property type="entry name" value="Low_specificity_L-TA-like"/>
</dbReference>
<reference evidence="6 7" key="1">
    <citation type="journal article" date="2019" name="PLoS Biol.">
        <title>Sex chromosomes control vertical transmission of feminizing Wolbachia symbionts in an isopod.</title>
        <authorList>
            <person name="Becking T."/>
            <person name="Chebbi M.A."/>
            <person name="Giraud I."/>
            <person name="Moumen B."/>
            <person name="Laverre T."/>
            <person name="Caubet Y."/>
            <person name="Peccoud J."/>
            <person name="Gilbert C."/>
            <person name="Cordaux R."/>
        </authorList>
    </citation>
    <scope>NUCLEOTIDE SEQUENCE [LARGE SCALE GENOMIC DNA]</scope>
    <source>
        <strain evidence="6">ANa2</strain>
        <tissue evidence="6">Whole body excluding digestive tract and cuticle</tissue>
    </source>
</reference>
<name>A0A5N5STB9_9CRUS</name>
<keyword evidence="7" id="KW-1185">Reference proteome</keyword>
<comment type="caution">
    <text evidence="6">The sequence shown here is derived from an EMBL/GenBank/DDBJ whole genome shotgun (WGS) entry which is preliminary data.</text>
</comment>
<dbReference type="NCBIfam" id="NF041359">
    <property type="entry name" value="GntG_guanitoxin"/>
    <property type="match status" value="1"/>
</dbReference>
<dbReference type="FunFam" id="3.40.640.10:FF:000030">
    <property type="entry name" value="Low-specificity L-threonine aldolase"/>
    <property type="match status" value="1"/>
</dbReference>
<accession>A0A5N5STB9</accession>
<keyword evidence="3" id="KW-0663">Pyridoxal phosphate</keyword>
<feature type="domain" description="Aromatic amino acid beta-eliminating lyase/threonine aldolase" evidence="5">
    <location>
        <begin position="245"/>
        <end position="508"/>
    </location>
</feature>
<dbReference type="GO" id="GO:0006545">
    <property type="term" value="P:glycine biosynthetic process"/>
    <property type="evidence" value="ECO:0007669"/>
    <property type="project" value="TreeGrafter"/>
</dbReference>
<organism evidence="6 7">
    <name type="scientific">Armadillidium nasatum</name>
    <dbReference type="NCBI Taxonomy" id="96803"/>
    <lineage>
        <taxon>Eukaryota</taxon>
        <taxon>Metazoa</taxon>
        <taxon>Ecdysozoa</taxon>
        <taxon>Arthropoda</taxon>
        <taxon>Crustacea</taxon>
        <taxon>Multicrustacea</taxon>
        <taxon>Malacostraca</taxon>
        <taxon>Eumalacostraca</taxon>
        <taxon>Peracarida</taxon>
        <taxon>Isopoda</taxon>
        <taxon>Oniscidea</taxon>
        <taxon>Crinocheta</taxon>
        <taxon>Armadillidiidae</taxon>
        <taxon>Armadillidium</taxon>
    </lineage>
</organism>
<sequence length="515" mass="58316">MSKFAKYVKYVKSWEDDPNLKEWIAPMVGDNKAAYCKVCRRPLHPHKKDLLLHSKTKKHKKNLERYKELFSSHQPLKDADFDGEAYEFRPHPLDIKEEKNEQLESDSSNIKVIPQKNVTIAVYPETSEIIHDDPLSKSINEEDINDSANIVISDISPITSSNPCFQWKSIPQFRGWLEVEEHKIYCKVCDKELKPNKTEIFKHSTGKVHQKKCFKKGISAVESDDLALSLLYSKDPLEKQEKIVDLRSDTITQPNKDMKTAMFNAELGDDSFGEDPLVKDLESKVASLLDKDAGLLLPSGTMANLVAVMTHCWSRDFEVYVGDQSHIYRWSQGGLARLGGIETKPLKNEADGSFSIKELDSHIQRNFNSPWDIQRLVCIENSHNRMGGRVLPPEWLYELGEYCTQKGIEIHMDGARLLNASISCGASPSNLLRYCSTSTFCINKGLGAPLGSVLVGSREFIERAKRIRHLLGGTMHQAGVFAAAGIYALEKVAPKLYWDHTNARAIAHKHIYIYI</sequence>